<reference evidence="1 2" key="1">
    <citation type="submission" date="2020-09" db="EMBL/GenBank/DDBJ databases">
        <title>Roseomonas.</title>
        <authorList>
            <person name="Zhu W."/>
        </authorList>
    </citation>
    <scope>NUCLEOTIDE SEQUENCE [LARGE SCALE GENOMIC DNA]</scope>
    <source>
        <strain evidence="1 2">573</strain>
    </source>
</reference>
<dbReference type="Proteomes" id="UP001518989">
    <property type="component" value="Unassembled WGS sequence"/>
</dbReference>
<dbReference type="EMBL" id="JACTNG010000023">
    <property type="protein sequence ID" value="MBO1081858.1"/>
    <property type="molecule type" value="Genomic_DNA"/>
</dbReference>
<dbReference type="RefSeq" id="WP_207420043.1">
    <property type="nucleotide sequence ID" value="NZ_CP061184.1"/>
</dbReference>
<name>A0ABS3KZ33_9PROT</name>
<protein>
    <submittedName>
        <fullName evidence="1">Uncharacterized protein</fullName>
    </submittedName>
</protein>
<evidence type="ECO:0000313" key="1">
    <source>
        <dbReference type="EMBL" id="MBO1081858.1"/>
    </source>
</evidence>
<sequence length="89" mass="9812">MSDEKRRALIKRIVDEVEVMSSPRSGGRGYLIGQAAGVHVGPSNLIFTVHDDDDKKRSTSFQITISRDLMLEITRAMVDEALGKGKPRG</sequence>
<gene>
    <name evidence="1" type="ORF">IAI61_22785</name>
</gene>
<comment type="caution">
    <text evidence="1">The sequence shown here is derived from an EMBL/GenBank/DDBJ whole genome shotgun (WGS) entry which is preliminary data.</text>
</comment>
<proteinExistence type="predicted"/>
<organism evidence="1 2">
    <name type="scientific">Roseomonas haemaphysalidis</name>
    <dbReference type="NCBI Taxonomy" id="2768162"/>
    <lineage>
        <taxon>Bacteria</taxon>
        <taxon>Pseudomonadati</taxon>
        <taxon>Pseudomonadota</taxon>
        <taxon>Alphaproteobacteria</taxon>
        <taxon>Acetobacterales</taxon>
        <taxon>Roseomonadaceae</taxon>
        <taxon>Roseomonas</taxon>
    </lineage>
</organism>
<accession>A0ABS3KZ33</accession>
<evidence type="ECO:0000313" key="2">
    <source>
        <dbReference type="Proteomes" id="UP001518989"/>
    </source>
</evidence>
<keyword evidence="2" id="KW-1185">Reference proteome</keyword>